<dbReference type="GO" id="GO:0003677">
    <property type="term" value="F:DNA binding"/>
    <property type="evidence" value="ECO:0007669"/>
    <property type="project" value="InterPro"/>
</dbReference>
<dbReference type="Proteomes" id="UP000222163">
    <property type="component" value="Unassembled WGS sequence"/>
</dbReference>
<dbReference type="Pfam" id="PF01076">
    <property type="entry name" value="Mob_Pre"/>
    <property type="match status" value="1"/>
</dbReference>
<protein>
    <recommendedName>
        <fullName evidence="3">Plasmid recombination enzyme</fullName>
    </recommendedName>
</protein>
<sequence>MVFSLPPNHQVDDRAYFSACVKWAAKAFGGNQNILSADIHRDEAAPHCHVLILPLIEGRMVGSDLVGNRQKLLAMQSQFHTEVAARFGFKKAPDRLTGLTKQSAVCAVLTKLKALADPVLHSVVWAP</sequence>
<proteinExistence type="predicted"/>
<dbReference type="CDD" id="cd17242">
    <property type="entry name" value="MobM_relaxase"/>
    <property type="match status" value="1"/>
</dbReference>
<evidence type="ECO:0000313" key="1">
    <source>
        <dbReference type="EMBL" id="PHN95858.1"/>
    </source>
</evidence>
<dbReference type="EMBL" id="PDUU01000948">
    <property type="protein sequence ID" value="PHN95858.1"/>
    <property type="molecule type" value="Genomic_DNA"/>
</dbReference>
<gene>
    <name evidence="1" type="ORF">CSC81_18230</name>
</gene>
<feature type="non-terminal residue" evidence="1">
    <location>
        <position position="127"/>
    </location>
</feature>
<dbReference type="Gene3D" id="3.30.930.30">
    <property type="match status" value="1"/>
</dbReference>
<name>A0A2G1BPC8_9FLAO</name>
<dbReference type="GO" id="GO:0006310">
    <property type="term" value="P:DNA recombination"/>
    <property type="evidence" value="ECO:0007669"/>
    <property type="project" value="InterPro"/>
</dbReference>
<reference evidence="1 2" key="1">
    <citation type="journal article" date="2016" name="Nat. Commun.">
        <title>Microbial interactions lead to rapid micro-scale successions on model marine particles.</title>
        <authorList>
            <person name="Datta M.S."/>
            <person name="Sliwerska E."/>
            <person name="Gore J."/>
            <person name="Polz M.F."/>
            <person name="Cordero O.X."/>
        </authorList>
    </citation>
    <scope>NUCLEOTIDE SEQUENCE [LARGE SCALE GENOMIC DNA]</scope>
    <source>
        <strain evidence="1 2">4G03</strain>
    </source>
</reference>
<evidence type="ECO:0008006" key="3">
    <source>
        <dbReference type="Google" id="ProtNLM"/>
    </source>
</evidence>
<comment type="caution">
    <text evidence="1">The sequence shown here is derived from an EMBL/GenBank/DDBJ whole genome shotgun (WGS) entry which is preliminary data.</text>
</comment>
<accession>A0A2G1BPC8</accession>
<organism evidence="1 2">
    <name type="scientific">Tenacibaculum discolor</name>
    <dbReference type="NCBI Taxonomy" id="361581"/>
    <lineage>
        <taxon>Bacteria</taxon>
        <taxon>Pseudomonadati</taxon>
        <taxon>Bacteroidota</taxon>
        <taxon>Flavobacteriia</taxon>
        <taxon>Flavobacteriales</taxon>
        <taxon>Flavobacteriaceae</taxon>
        <taxon>Tenacibaculum</taxon>
    </lineage>
</organism>
<dbReference type="InterPro" id="IPR001668">
    <property type="entry name" value="Mob_Pre"/>
</dbReference>
<evidence type="ECO:0000313" key="2">
    <source>
        <dbReference type="Proteomes" id="UP000222163"/>
    </source>
</evidence>
<dbReference type="AlphaFoldDB" id="A0A2G1BPC8"/>